<feature type="region of interest" description="Disordered" evidence="1">
    <location>
        <begin position="99"/>
        <end position="125"/>
    </location>
</feature>
<sequence length="366" mass="39456">MKNFSTVGARLAGAALLAGVMAAPAQAAKTCAFRPNAPDQHLVVKGDTLWDISGKFLEHPWCWPQVWGMNRDEIRNPHWIYPGQIVYFDRKTGRLSLNKPGDGAGAGQPGITRLSPQRRTEGLGRDAVPSIPASVIEPFLTRPLVIGVDELAAAPRIAASQEGRVYLGQGDKVYVKGELNGVKSWQVFRPGTPLKDPDTGALLGYEAQYLGTVALQAEAKPGVDVHTFIVGSSHQEMGVGDRLAPVPPESMRSYVPHPPERQVAARVVSIYGGVTYAGQNQIISVNRGSLDGLDVGSVLQLYHFGKVVADPGGDKGMLGMRKPTIKLPDEQYGNLFIFRVFKNVSYGLVMQVTEPVQVGDVAKSPE</sequence>
<name>A0A848HPF2_9BURK</name>
<protein>
    <submittedName>
        <fullName evidence="4">LysM peptidoglycan-binding domain-containing protein</fullName>
    </submittedName>
</protein>
<evidence type="ECO:0000313" key="4">
    <source>
        <dbReference type="EMBL" id="NML63225.1"/>
    </source>
</evidence>
<dbReference type="InterPro" id="IPR052196">
    <property type="entry name" value="Bact_Kbp"/>
</dbReference>
<dbReference type="InterPro" id="IPR036779">
    <property type="entry name" value="LysM_dom_sf"/>
</dbReference>
<dbReference type="InterPro" id="IPR018392">
    <property type="entry name" value="LysM"/>
</dbReference>
<reference evidence="4 5" key="1">
    <citation type="submission" date="2020-04" db="EMBL/GenBank/DDBJ databases">
        <title>Massilia sp. RP-1-19 isolated from soil.</title>
        <authorList>
            <person name="Dahal R.H."/>
        </authorList>
    </citation>
    <scope>NUCLEOTIDE SEQUENCE [LARGE SCALE GENOMIC DNA]</scope>
    <source>
        <strain evidence="4 5">RP-1-19</strain>
    </source>
</reference>
<feature type="domain" description="LysM" evidence="3">
    <location>
        <begin position="39"/>
        <end position="88"/>
    </location>
</feature>
<evidence type="ECO:0000256" key="1">
    <source>
        <dbReference type="SAM" id="MobiDB-lite"/>
    </source>
</evidence>
<dbReference type="PANTHER" id="PTHR34700:SF4">
    <property type="entry name" value="PHAGE-LIKE ELEMENT PBSX PROTEIN XKDP"/>
    <property type="match status" value="1"/>
</dbReference>
<keyword evidence="5" id="KW-1185">Reference proteome</keyword>
<evidence type="ECO:0000256" key="2">
    <source>
        <dbReference type="SAM" id="SignalP"/>
    </source>
</evidence>
<dbReference type="AlphaFoldDB" id="A0A848HPF2"/>
<accession>A0A848HPF2</accession>
<dbReference type="Proteomes" id="UP000583752">
    <property type="component" value="Unassembled WGS sequence"/>
</dbReference>
<comment type="caution">
    <text evidence="4">The sequence shown here is derived from an EMBL/GenBank/DDBJ whole genome shotgun (WGS) entry which is preliminary data.</text>
</comment>
<dbReference type="EMBL" id="JABBGG010000014">
    <property type="protein sequence ID" value="NML63225.1"/>
    <property type="molecule type" value="Genomic_DNA"/>
</dbReference>
<dbReference type="PANTHER" id="PTHR34700">
    <property type="entry name" value="POTASSIUM BINDING PROTEIN KBP"/>
    <property type="match status" value="1"/>
</dbReference>
<dbReference type="RefSeq" id="WP_169468985.1">
    <property type="nucleotide sequence ID" value="NZ_JABBGG010000014.1"/>
</dbReference>
<evidence type="ECO:0000313" key="5">
    <source>
        <dbReference type="Proteomes" id="UP000583752"/>
    </source>
</evidence>
<dbReference type="Gene3D" id="3.10.350.10">
    <property type="entry name" value="LysM domain"/>
    <property type="match status" value="1"/>
</dbReference>
<dbReference type="Pfam" id="PF01476">
    <property type="entry name" value="LysM"/>
    <property type="match status" value="1"/>
</dbReference>
<proteinExistence type="predicted"/>
<feature type="signal peptide" evidence="2">
    <location>
        <begin position="1"/>
        <end position="27"/>
    </location>
</feature>
<gene>
    <name evidence="4" type="ORF">HHL21_19475</name>
</gene>
<organism evidence="4 5">
    <name type="scientific">Massilia polaris</name>
    <dbReference type="NCBI Taxonomy" id="2728846"/>
    <lineage>
        <taxon>Bacteria</taxon>
        <taxon>Pseudomonadati</taxon>
        <taxon>Pseudomonadota</taxon>
        <taxon>Betaproteobacteria</taxon>
        <taxon>Burkholderiales</taxon>
        <taxon>Oxalobacteraceae</taxon>
        <taxon>Telluria group</taxon>
        <taxon>Massilia</taxon>
    </lineage>
</organism>
<dbReference type="CDD" id="cd00118">
    <property type="entry name" value="LysM"/>
    <property type="match status" value="1"/>
</dbReference>
<evidence type="ECO:0000259" key="3">
    <source>
        <dbReference type="PROSITE" id="PS51782"/>
    </source>
</evidence>
<keyword evidence="2" id="KW-0732">Signal</keyword>
<dbReference type="SUPFAM" id="SSF54106">
    <property type="entry name" value="LysM domain"/>
    <property type="match status" value="1"/>
</dbReference>
<dbReference type="PROSITE" id="PS51782">
    <property type="entry name" value="LYSM"/>
    <property type="match status" value="1"/>
</dbReference>
<feature type="chain" id="PRO_5032525161" evidence="2">
    <location>
        <begin position="28"/>
        <end position="366"/>
    </location>
</feature>